<dbReference type="EMBL" id="MPUH01000188">
    <property type="protein sequence ID" value="OMJ87013.1"/>
    <property type="molecule type" value="Genomic_DNA"/>
</dbReference>
<comment type="caution">
    <text evidence="2">The sequence shown here is derived from an EMBL/GenBank/DDBJ whole genome shotgun (WGS) entry which is preliminary data.</text>
</comment>
<evidence type="ECO:0000313" key="2">
    <source>
        <dbReference type="EMBL" id="OMJ87013.1"/>
    </source>
</evidence>
<feature type="compositionally biased region" description="Basic and acidic residues" evidence="1">
    <location>
        <begin position="123"/>
        <end position="145"/>
    </location>
</feature>
<reference evidence="2 3" key="1">
    <citation type="submission" date="2016-11" db="EMBL/GenBank/DDBJ databases">
        <title>The macronuclear genome of Stentor coeruleus: a giant cell with tiny introns.</title>
        <authorList>
            <person name="Slabodnick M."/>
            <person name="Ruby J.G."/>
            <person name="Reiff S.B."/>
            <person name="Swart E.C."/>
            <person name="Gosai S."/>
            <person name="Prabakaran S."/>
            <person name="Witkowska E."/>
            <person name="Larue G.E."/>
            <person name="Fisher S."/>
            <person name="Freeman R.M."/>
            <person name="Gunawardena J."/>
            <person name="Chu W."/>
            <person name="Stover N.A."/>
            <person name="Gregory B.D."/>
            <person name="Nowacki M."/>
            <person name="Derisi J."/>
            <person name="Roy S.W."/>
            <person name="Marshall W.F."/>
            <person name="Sood P."/>
        </authorList>
    </citation>
    <scope>NUCLEOTIDE SEQUENCE [LARGE SCALE GENOMIC DNA]</scope>
    <source>
        <strain evidence="2">WM001</strain>
    </source>
</reference>
<gene>
    <name evidence="2" type="ORF">SteCoe_11340</name>
</gene>
<accession>A0A1R2CDD5</accession>
<dbReference type="Proteomes" id="UP000187209">
    <property type="component" value="Unassembled WGS sequence"/>
</dbReference>
<name>A0A1R2CDD5_9CILI</name>
<keyword evidence="3" id="KW-1185">Reference proteome</keyword>
<proteinExistence type="predicted"/>
<evidence type="ECO:0000313" key="3">
    <source>
        <dbReference type="Proteomes" id="UP000187209"/>
    </source>
</evidence>
<protein>
    <submittedName>
        <fullName evidence="2">Uncharacterized protein</fullName>
    </submittedName>
</protein>
<dbReference type="AlphaFoldDB" id="A0A1R2CDD5"/>
<feature type="region of interest" description="Disordered" evidence="1">
    <location>
        <begin position="114"/>
        <end position="146"/>
    </location>
</feature>
<organism evidence="2 3">
    <name type="scientific">Stentor coeruleus</name>
    <dbReference type="NCBI Taxonomy" id="5963"/>
    <lineage>
        <taxon>Eukaryota</taxon>
        <taxon>Sar</taxon>
        <taxon>Alveolata</taxon>
        <taxon>Ciliophora</taxon>
        <taxon>Postciliodesmatophora</taxon>
        <taxon>Heterotrichea</taxon>
        <taxon>Heterotrichida</taxon>
        <taxon>Stentoridae</taxon>
        <taxon>Stentor</taxon>
    </lineage>
</organism>
<sequence>MSLVHKFSLSFLNSIAKRVLLKALIYWKATCITKSTVRVVKKLQNLGRSQGNKSIDNPILKVLRSYNDASNDKKEEEFLIPVLYKTSNQNAKSHKPIRKSTSFFDEIKASLQTKAQNTGMNKTPDRLPPRPTRHTDPKETSDRQKTPIRVFSNKNITDLESLAVVSTKFT</sequence>
<evidence type="ECO:0000256" key="1">
    <source>
        <dbReference type="SAM" id="MobiDB-lite"/>
    </source>
</evidence>